<dbReference type="Gene3D" id="3.10.180.10">
    <property type="entry name" value="2,3-Dihydroxybiphenyl 1,2-Dioxygenase, domain 1"/>
    <property type="match status" value="1"/>
</dbReference>
<evidence type="ECO:0000313" key="3">
    <source>
        <dbReference type="Proteomes" id="UP000251800"/>
    </source>
</evidence>
<dbReference type="InterPro" id="IPR052164">
    <property type="entry name" value="Anthracycline_SecMetBiosynth"/>
</dbReference>
<dbReference type="InterPro" id="IPR041581">
    <property type="entry name" value="Glyoxalase_6"/>
</dbReference>
<name>A0A363ULZ4_9GAMM</name>
<organism evidence="2 3">
    <name type="scientific">Abyssibacter profundi</name>
    <dbReference type="NCBI Taxonomy" id="2182787"/>
    <lineage>
        <taxon>Bacteria</taxon>
        <taxon>Pseudomonadati</taxon>
        <taxon>Pseudomonadota</taxon>
        <taxon>Gammaproteobacteria</taxon>
        <taxon>Chromatiales</taxon>
        <taxon>Oceanococcaceae</taxon>
        <taxon>Abyssibacter</taxon>
    </lineage>
</organism>
<accession>A0A363ULZ4</accession>
<comment type="caution">
    <text evidence="2">The sequence shown here is derived from an EMBL/GenBank/DDBJ whole genome shotgun (WGS) entry which is preliminary data.</text>
</comment>
<feature type="domain" description="VOC" evidence="1">
    <location>
        <begin position="10"/>
        <end position="125"/>
    </location>
</feature>
<dbReference type="Pfam" id="PF18029">
    <property type="entry name" value="Glyoxalase_6"/>
    <property type="match status" value="1"/>
</dbReference>
<dbReference type="PROSITE" id="PS51819">
    <property type="entry name" value="VOC"/>
    <property type="match status" value="1"/>
</dbReference>
<dbReference type="SUPFAM" id="SSF54593">
    <property type="entry name" value="Glyoxalase/Bleomycin resistance protein/Dihydroxybiphenyl dioxygenase"/>
    <property type="match status" value="1"/>
</dbReference>
<evidence type="ECO:0000259" key="1">
    <source>
        <dbReference type="PROSITE" id="PS51819"/>
    </source>
</evidence>
<dbReference type="RefSeq" id="WP_109719635.1">
    <property type="nucleotide sequence ID" value="NZ_QEQK01000005.1"/>
</dbReference>
<dbReference type="AlphaFoldDB" id="A0A363ULZ4"/>
<dbReference type="InterPro" id="IPR037523">
    <property type="entry name" value="VOC_core"/>
</dbReference>
<dbReference type="PANTHER" id="PTHR33993:SF14">
    <property type="entry name" value="GB|AAF24581.1"/>
    <property type="match status" value="1"/>
</dbReference>
<proteinExistence type="predicted"/>
<protein>
    <submittedName>
        <fullName evidence="2">Glyoxalase</fullName>
    </submittedName>
</protein>
<dbReference type="EMBL" id="QEQK01000005">
    <property type="protein sequence ID" value="PWN56441.1"/>
    <property type="molecule type" value="Genomic_DNA"/>
</dbReference>
<sequence>MSKPSARPGTIGWVDLTGPNAGTLKDFYAAVVGWQAEAVPVDDHQDYAVGPPGADPVAGICHDLPPNQGLPAQWLIYIHVLDLDAAVRACLDHGGEVLRPAQSEQAPRFAVIRDPVGAVCALYQADPLQTQQAGDTT</sequence>
<dbReference type="CDD" id="cd07247">
    <property type="entry name" value="SgaA_N_like"/>
    <property type="match status" value="1"/>
</dbReference>
<evidence type="ECO:0000313" key="2">
    <source>
        <dbReference type="EMBL" id="PWN56441.1"/>
    </source>
</evidence>
<gene>
    <name evidence="2" type="ORF">DEH80_06285</name>
</gene>
<dbReference type="PANTHER" id="PTHR33993">
    <property type="entry name" value="GLYOXALASE-RELATED"/>
    <property type="match status" value="1"/>
</dbReference>
<reference evidence="2 3" key="1">
    <citation type="submission" date="2018-05" db="EMBL/GenBank/DDBJ databases">
        <title>Abyssibacter profundi OUC007T gen. nov., sp. nov, a marine bacterium isolated from seawater of the Mariana Trench.</title>
        <authorList>
            <person name="Zhou S."/>
        </authorList>
    </citation>
    <scope>NUCLEOTIDE SEQUENCE [LARGE SCALE GENOMIC DNA]</scope>
    <source>
        <strain evidence="2 3">OUC007</strain>
    </source>
</reference>
<keyword evidence="3" id="KW-1185">Reference proteome</keyword>
<dbReference type="Proteomes" id="UP000251800">
    <property type="component" value="Unassembled WGS sequence"/>
</dbReference>
<dbReference type="InterPro" id="IPR029068">
    <property type="entry name" value="Glyas_Bleomycin-R_OHBP_Dase"/>
</dbReference>
<dbReference type="OrthoDB" id="9793039at2"/>